<dbReference type="SUPFAM" id="SSF68912">
    <property type="entry name" value="Rho N-terminal domain-like"/>
    <property type="match status" value="1"/>
</dbReference>
<dbReference type="InterPro" id="IPR011129">
    <property type="entry name" value="CSD"/>
</dbReference>
<dbReference type="GO" id="GO:0005524">
    <property type="term" value="F:ATP binding"/>
    <property type="evidence" value="ECO:0007669"/>
    <property type="project" value="UniProtKB-UniRule"/>
</dbReference>
<dbReference type="InterPro" id="IPR012340">
    <property type="entry name" value="NA-bd_OB-fold"/>
</dbReference>
<keyword evidence="14" id="KW-1185">Reference proteome</keyword>
<evidence type="ECO:0000256" key="5">
    <source>
        <dbReference type="ARBA" id="ARBA00022840"/>
    </source>
</evidence>
<dbReference type="GO" id="GO:0004386">
    <property type="term" value="F:helicase activity"/>
    <property type="evidence" value="ECO:0007669"/>
    <property type="project" value="UniProtKB-UniRule"/>
</dbReference>
<dbReference type="InterPro" id="IPR036269">
    <property type="entry name" value="Rho_N_sf"/>
</dbReference>
<comment type="subunit">
    <text evidence="9">Homohexamer. The homohexamer assembles into an open ring structure.</text>
</comment>
<dbReference type="CDD" id="cd04459">
    <property type="entry name" value="Rho_CSD"/>
    <property type="match status" value="1"/>
</dbReference>
<evidence type="ECO:0000256" key="2">
    <source>
        <dbReference type="ARBA" id="ARBA00022741"/>
    </source>
</evidence>
<comment type="caution">
    <text evidence="13">The sequence shown here is derived from an EMBL/GenBank/DDBJ whole genome shotgun (WGS) entry which is preliminary data.</text>
</comment>
<feature type="domain" description="Rho RNA-BD" evidence="12">
    <location>
        <begin position="65"/>
        <end position="140"/>
    </location>
</feature>
<dbReference type="SMART" id="SM00382">
    <property type="entry name" value="AAA"/>
    <property type="match status" value="1"/>
</dbReference>
<dbReference type="InterPro" id="IPR011113">
    <property type="entry name" value="Rho_RNA-bd"/>
</dbReference>
<evidence type="ECO:0000256" key="9">
    <source>
        <dbReference type="HAMAP-Rule" id="MF_01884"/>
    </source>
</evidence>
<comment type="similarity">
    <text evidence="9 11">Belongs to the Rho family.</text>
</comment>
<dbReference type="SUPFAM" id="SSF52540">
    <property type="entry name" value="P-loop containing nucleoside triphosphate hydrolases"/>
    <property type="match status" value="1"/>
</dbReference>
<feature type="binding site" evidence="9">
    <location>
        <begin position="195"/>
        <end position="200"/>
    </location>
    <ligand>
        <name>ATP</name>
        <dbReference type="ChEBI" id="CHEBI:30616"/>
    </ligand>
</feature>
<dbReference type="Proteomes" id="UP000245921">
    <property type="component" value="Unassembled WGS sequence"/>
</dbReference>
<dbReference type="Gene3D" id="3.40.50.300">
    <property type="entry name" value="P-loop containing nucleotide triphosphate hydrolases"/>
    <property type="match status" value="1"/>
</dbReference>
<feature type="binding site" evidence="9">
    <location>
        <position position="226"/>
    </location>
    <ligand>
        <name>ATP</name>
        <dbReference type="ChEBI" id="CHEBI:30616"/>
    </ligand>
</feature>
<dbReference type="PANTHER" id="PTHR46425">
    <property type="entry name" value="TRANSCRIPTION TERMINATION FACTOR RHO"/>
    <property type="match status" value="1"/>
</dbReference>
<dbReference type="Gene3D" id="1.10.720.10">
    <property type="match status" value="1"/>
</dbReference>
<sequence length="437" mass="49773">MNENNKNSTKDNIRAVEFDMAKLNEMNRKDLYDFARKLQINNYSKMTKNELMFSILRKQTESIGYFFYEGVLEVLPDGYGFLRNVDNSLLQGPDDVYVSQSQIRRFNLFTGDVVAGQVRPPKEGEKFFALLRIEAINYQEPEKAKDRVSFENLTPEYPTKKMTLEYEKGPLSSRIVDMFSPIGFGQRGLIVSPPKAGKTTLLKDIANSIAKNHPETKRYVLLIDERPEEVTDIKDTVNANIIAAPFDMDPKNQIKVSEMTLNLVKRQVEFGHDVVILMDSLTRFARAYNLYVPSSGKLLSGGVDPAALTFPKKFFGAARKIREGGSLTIIATALVDTGSKMDEVIFEEFKGTGNMELILSRDIANERIFPAINIKQSGTRKEELLLNEEEMSNIFILRKLISDIGNKDSIEFIIKRLKEYESNKKIFEAINDKKFYG</sequence>
<dbReference type="NCBIfam" id="TIGR00767">
    <property type="entry name" value="rho"/>
    <property type="match status" value="1"/>
</dbReference>
<proteinExistence type="inferred from homology"/>
<name>A0AA45C677_9BACT</name>
<keyword evidence="1 9" id="KW-0806">Transcription termination</keyword>
<dbReference type="Pfam" id="PF00006">
    <property type="entry name" value="ATP-synt_ab"/>
    <property type="match status" value="1"/>
</dbReference>
<evidence type="ECO:0000259" key="12">
    <source>
        <dbReference type="PROSITE" id="PS51856"/>
    </source>
</evidence>
<evidence type="ECO:0000256" key="8">
    <source>
        <dbReference type="ARBA" id="ARBA00023163"/>
    </source>
</evidence>
<evidence type="ECO:0000256" key="7">
    <source>
        <dbReference type="ARBA" id="ARBA00023015"/>
    </source>
</evidence>
<gene>
    <name evidence="9" type="primary">rho</name>
    <name evidence="13" type="ORF">C7380_112103</name>
</gene>
<dbReference type="AlphaFoldDB" id="A0AA45C677"/>
<dbReference type="PROSITE" id="PS51856">
    <property type="entry name" value="RHO_RNA_BD"/>
    <property type="match status" value="1"/>
</dbReference>
<keyword evidence="5 9" id="KW-0067">ATP-binding</keyword>
<dbReference type="Pfam" id="PF07498">
    <property type="entry name" value="Rho_N"/>
    <property type="match status" value="1"/>
</dbReference>
<dbReference type="EC" id="3.6.4.-" evidence="9 10"/>
<dbReference type="Pfam" id="PF07497">
    <property type="entry name" value="Rho_RNA_bind"/>
    <property type="match status" value="1"/>
</dbReference>
<keyword evidence="7 9" id="KW-0805">Transcription regulation</keyword>
<evidence type="ECO:0000256" key="6">
    <source>
        <dbReference type="ARBA" id="ARBA00022884"/>
    </source>
</evidence>
<dbReference type="InterPro" id="IPR003593">
    <property type="entry name" value="AAA+_ATPase"/>
</dbReference>
<dbReference type="GO" id="GO:0006353">
    <property type="term" value="P:DNA-templated transcription termination"/>
    <property type="evidence" value="ECO:0007669"/>
    <property type="project" value="UniProtKB-UniRule"/>
</dbReference>
<dbReference type="NCBIfam" id="NF006886">
    <property type="entry name" value="PRK09376.1"/>
    <property type="match status" value="1"/>
</dbReference>
<dbReference type="PANTHER" id="PTHR46425:SF1">
    <property type="entry name" value="TRANSCRIPTION TERMINATION FACTOR RHO"/>
    <property type="match status" value="1"/>
</dbReference>
<dbReference type="GO" id="GO:0008186">
    <property type="term" value="F:ATP-dependent activity, acting on RNA"/>
    <property type="evidence" value="ECO:0007669"/>
    <property type="project" value="UniProtKB-UniRule"/>
</dbReference>
<reference evidence="13 14" key="1">
    <citation type="submission" date="2018-05" db="EMBL/GenBank/DDBJ databases">
        <title>Genomic Encyclopedia of Type Strains, Phase IV (KMG-IV): sequencing the most valuable type-strain genomes for metagenomic binning, comparative biology and taxonomic classification.</title>
        <authorList>
            <person name="Goeker M."/>
        </authorList>
    </citation>
    <scope>NUCLEOTIDE SEQUENCE [LARGE SCALE GENOMIC DNA]</scope>
    <source>
        <strain evidence="13 14">DSM 24906</strain>
    </source>
</reference>
<keyword evidence="2 9" id="KW-0547">Nucleotide-binding</keyword>
<evidence type="ECO:0000313" key="14">
    <source>
        <dbReference type="Proteomes" id="UP000245921"/>
    </source>
</evidence>
<dbReference type="InterPro" id="IPR000194">
    <property type="entry name" value="ATPase_F1/V1/A1_a/bsu_nucl-bd"/>
</dbReference>
<accession>A0AA45C677</accession>
<keyword evidence="8 9" id="KW-0804">Transcription</keyword>
<keyword evidence="3 9" id="KW-0378">Hydrolase</keyword>
<dbReference type="InterPro" id="IPR004665">
    <property type="entry name" value="Term_rho"/>
</dbReference>
<dbReference type="InterPro" id="IPR041703">
    <property type="entry name" value="Rho_factor_ATP-bd"/>
</dbReference>
<keyword evidence="4 9" id="KW-0347">Helicase</keyword>
<dbReference type="InterPro" id="IPR011112">
    <property type="entry name" value="Rho-like_N"/>
</dbReference>
<dbReference type="SUPFAM" id="SSF50249">
    <property type="entry name" value="Nucleic acid-binding proteins"/>
    <property type="match status" value="1"/>
</dbReference>
<dbReference type="EMBL" id="QGGI01000012">
    <property type="protein sequence ID" value="PWJ90633.1"/>
    <property type="molecule type" value="Genomic_DNA"/>
</dbReference>
<dbReference type="SMART" id="SM00959">
    <property type="entry name" value="Rho_N"/>
    <property type="match status" value="1"/>
</dbReference>
<evidence type="ECO:0000256" key="1">
    <source>
        <dbReference type="ARBA" id="ARBA00022472"/>
    </source>
</evidence>
<comment type="caution">
    <text evidence="9">Lacks conserved residue(s) required for the propagation of feature annotation.</text>
</comment>
<evidence type="ECO:0000256" key="10">
    <source>
        <dbReference type="NCBIfam" id="TIGR00767"/>
    </source>
</evidence>
<dbReference type="HAMAP" id="MF_01884">
    <property type="entry name" value="Rho"/>
    <property type="match status" value="1"/>
</dbReference>
<dbReference type="GO" id="GO:0003723">
    <property type="term" value="F:RNA binding"/>
    <property type="evidence" value="ECO:0007669"/>
    <property type="project" value="UniProtKB-UniRule"/>
</dbReference>
<dbReference type="GO" id="GO:0016787">
    <property type="term" value="F:hydrolase activity"/>
    <property type="evidence" value="ECO:0007669"/>
    <property type="project" value="UniProtKB-KW"/>
</dbReference>
<feature type="binding site" evidence="9">
    <location>
        <begin position="183"/>
        <end position="188"/>
    </location>
    <ligand>
        <name>ATP</name>
        <dbReference type="ChEBI" id="CHEBI:30616"/>
    </ligand>
</feature>
<evidence type="ECO:0000256" key="3">
    <source>
        <dbReference type="ARBA" id="ARBA00022801"/>
    </source>
</evidence>
<evidence type="ECO:0000313" key="13">
    <source>
        <dbReference type="EMBL" id="PWJ90633.1"/>
    </source>
</evidence>
<dbReference type="CDD" id="cd01128">
    <property type="entry name" value="rho_factor_C"/>
    <property type="match status" value="1"/>
</dbReference>
<comment type="function">
    <text evidence="9">Facilitates transcription termination by a mechanism that involves Rho binding to the nascent RNA, activation of Rho's RNA-dependent ATPase activity, and release of the mRNA from the DNA template.</text>
</comment>
<protein>
    <recommendedName>
        <fullName evidence="9 10">Transcription termination factor Rho</fullName>
        <ecNumber evidence="9 10">3.6.4.-</ecNumber>
    </recommendedName>
    <alternativeName>
        <fullName evidence="9">ATP-dependent helicase Rho</fullName>
    </alternativeName>
</protein>
<keyword evidence="6 9" id="KW-0694">RNA-binding</keyword>
<organism evidence="13 14">
    <name type="scientific">Oceanotoga teriensis</name>
    <dbReference type="NCBI Taxonomy" id="515440"/>
    <lineage>
        <taxon>Bacteria</taxon>
        <taxon>Thermotogati</taxon>
        <taxon>Thermotogota</taxon>
        <taxon>Thermotogae</taxon>
        <taxon>Petrotogales</taxon>
        <taxon>Petrotogaceae</taxon>
        <taxon>Oceanotoga</taxon>
    </lineage>
</organism>
<dbReference type="Gene3D" id="2.40.50.140">
    <property type="entry name" value="Nucleic acid-binding proteins"/>
    <property type="match status" value="1"/>
</dbReference>
<dbReference type="InterPro" id="IPR027417">
    <property type="entry name" value="P-loop_NTPase"/>
</dbReference>
<evidence type="ECO:0000256" key="4">
    <source>
        <dbReference type="ARBA" id="ARBA00022806"/>
    </source>
</evidence>
<evidence type="ECO:0000256" key="11">
    <source>
        <dbReference type="PROSITE-ProRule" id="PRU01203"/>
    </source>
</evidence>
<dbReference type="SMART" id="SM00357">
    <property type="entry name" value="CSP"/>
    <property type="match status" value="1"/>
</dbReference>